<evidence type="ECO:0000313" key="1">
    <source>
        <dbReference type="EMBL" id="VDO02751.1"/>
    </source>
</evidence>
<evidence type="ECO:0000313" key="3">
    <source>
        <dbReference type="WBParaSite" id="HNAJ_0000689501-mRNA-1"/>
    </source>
</evidence>
<reference evidence="1 2" key="2">
    <citation type="submission" date="2018-11" db="EMBL/GenBank/DDBJ databases">
        <authorList>
            <consortium name="Pathogen Informatics"/>
        </authorList>
    </citation>
    <scope>NUCLEOTIDE SEQUENCE [LARGE SCALE GENOMIC DNA]</scope>
</reference>
<reference evidence="3" key="1">
    <citation type="submission" date="2017-02" db="UniProtKB">
        <authorList>
            <consortium name="WormBaseParasite"/>
        </authorList>
    </citation>
    <scope>IDENTIFICATION</scope>
</reference>
<protein>
    <submittedName>
        <fullName evidence="1 3">Uncharacterized protein</fullName>
    </submittedName>
</protein>
<proteinExistence type="predicted"/>
<name>A0A0R3TIK4_RODNA</name>
<sequence>MNGVPELDHTVRRMLGDLILHMFSKEALVEYLQTNENTLTMDVSRLLARLQDYRDAWIVNPRATREVRSTLAQLSSYCVLVQGKVEEYLVLDSHHECLNELKSDLEESVLLLQQITTQ</sequence>
<dbReference type="WBParaSite" id="HNAJ_0000689501-mRNA-1">
    <property type="protein sequence ID" value="HNAJ_0000689501-mRNA-1"/>
    <property type="gene ID" value="HNAJ_0000689501"/>
</dbReference>
<evidence type="ECO:0000313" key="2">
    <source>
        <dbReference type="Proteomes" id="UP000278807"/>
    </source>
</evidence>
<dbReference type="AlphaFoldDB" id="A0A0R3TIK4"/>
<organism evidence="3">
    <name type="scientific">Rodentolepis nana</name>
    <name type="common">Dwarf tapeworm</name>
    <name type="synonym">Hymenolepis nana</name>
    <dbReference type="NCBI Taxonomy" id="102285"/>
    <lineage>
        <taxon>Eukaryota</taxon>
        <taxon>Metazoa</taxon>
        <taxon>Spiralia</taxon>
        <taxon>Lophotrochozoa</taxon>
        <taxon>Platyhelminthes</taxon>
        <taxon>Cestoda</taxon>
        <taxon>Eucestoda</taxon>
        <taxon>Cyclophyllidea</taxon>
        <taxon>Hymenolepididae</taxon>
        <taxon>Rodentolepis</taxon>
    </lineage>
</organism>
<accession>A0A0R3TIK4</accession>
<dbReference type="Proteomes" id="UP000278807">
    <property type="component" value="Unassembled WGS sequence"/>
</dbReference>
<gene>
    <name evidence="1" type="ORF">HNAJ_LOCUS6891</name>
</gene>
<keyword evidence="2" id="KW-1185">Reference proteome</keyword>
<dbReference type="EMBL" id="UZAE01008920">
    <property type="protein sequence ID" value="VDO02751.1"/>
    <property type="molecule type" value="Genomic_DNA"/>
</dbReference>